<evidence type="ECO:0000259" key="4">
    <source>
        <dbReference type="Pfam" id="PF25975"/>
    </source>
</evidence>
<evidence type="ECO:0000313" key="5">
    <source>
        <dbReference type="EMBL" id="TLM73995.1"/>
    </source>
</evidence>
<dbReference type="Gene3D" id="2.40.420.20">
    <property type="match status" value="1"/>
</dbReference>
<dbReference type="PANTHER" id="PTHR30097">
    <property type="entry name" value="CATION EFFLUX SYSTEM PROTEIN CUSB"/>
    <property type="match status" value="1"/>
</dbReference>
<dbReference type="InterPro" id="IPR051909">
    <property type="entry name" value="MFP_Cation_Efflux"/>
</dbReference>
<feature type="domain" description="CzcB-like barrel-sandwich hybrid" evidence="3">
    <location>
        <begin position="86"/>
        <end position="157"/>
    </location>
</feature>
<name>A0ABY2UIB6_9GAMM</name>
<keyword evidence="6" id="KW-1185">Reference proteome</keyword>
<keyword evidence="1" id="KW-0813">Transport</keyword>
<dbReference type="Pfam" id="PF25975">
    <property type="entry name" value="CzcB_C"/>
    <property type="match status" value="1"/>
</dbReference>
<accession>A0ABY2UIB6</accession>
<dbReference type="Pfam" id="PF25973">
    <property type="entry name" value="BSH_CzcB"/>
    <property type="match status" value="1"/>
</dbReference>
<dbReference type="Proteomes" id="UP000306791">
    <property type="component" value="Unassembled WGS sequence"/>
</dbReference>
<proteinExistence type="predicted"/>
<reference evidence="5 6" key="1">
    <citation type="submission" date="2019-05" db="EMBL/GenBank/DDBJ databases">
        <title>Microbulbifer harenosus sp. nov., an alginate-degrading bacterium isolated from coastal sand.</title>
        <authorList>
            <person name="Huang H."/>
            <person name="Mo K."/>
            <person name="Bao S."/>
        </authorList>
    </citation>
    <scope>NUCLEOTIDE SEQUENCE [LARGE SCALE GENOMIC DNA]</scope>
    <source>
        <strain evidence="5 6">HB161719</strain>
    </source>
</reference>
<dbReference type="InterPro" id="IPR058647">
    <property type="entry name" value="BSH_CzcB-like"/>
</dbReference>
<evidence type="ECO:0000259" key="2">
    <source>
        <dbReference type="Pfam" id="PF25954"/>
    </source>
</evidence>
<dbReference type="EMBL" id="VANI01000023">
    <property type="protein sequence ID" value="TLM73995.1"/>
    <property type="molecule type" value="Genomic_DNA"/>
</dbReference>
<dbReference type="CDD" id="cd06850">
    <property type="entry name" value="biotinyl_domain"/>
    <property type="match status" value="1"/>
</dbReference>
<dbReference type="Pfam" id="PF25954">
    <property type="entry name" value="Beta-barrel_RND_2"/>
    <property type="match status" value="1"/>
</dbReference>
<dbReference type="PANTHER" id="PTHR30097:SF4">
    <property type="entry name" value="SLR6042 PROTEIN"/>
    <property type="match status" value="1"/>
</dbReference>
<dbReference type="Gene3D" id="2.40.30.170">
    <property type="match status" value="1"/>
</dbReference>
<dbReference type="InterPro" id="IPR011053">
    <property type="entry name" value="Single_hybrid_motif"/>
</dbReference>
<dbReference type="InterPro" id="IPR058792">
    <property type="entry name" value="Beta-barrel_RND_2"/>
</dbReference>
<dbReference type="Gene3D" id="2.40.50.100">
    <property type="match status" value="1"/>
</dbReference>
<comment type="caution">
    <text evidence="5">The sequence shown here is derived from an EMBL/GenBank/DDBJ whole genome shotgun (WGS) entry which is preliminary data.</text>
</comment>
<dbReference type="RefSeq" id="WP_138237199.1">
    <property type="nucleotide sequence ID" value="NZ_CP185860.1"/>
</dbReference>
<dbReference type="SUPFAM" id="SSF51230">
    <property type="entry name" value="Single hybrid motif"/>
    <property type="match status" value="1"/>
</dbReference>
<dbReference type="PROSITE" id="PS51257">
    <property type="entry name" value="PROKAR_LIPOPROTEIN"/>
    <property type="match status" value="1"/>
</dbReference>
<protein>
    <submittedName>
        <fullName evidence="5">HlyD family efflux transporter periplasmic adaptor subunit</fullName>
    </submittedName>
</protein>
<evidence type="ECO:0000259" key="3">
    <source>
        <dbReference type="Pfam" id="PF25973"/>
    </source>
</evidence>
<evidence type="ECO:0000313" key="6">
    <source>
        <dbReference type="Proteomes" id="UP000306791"/>
    </source>
</evidence>
<gene>
    <name evidence="5" type="ORF">FDY93_18305</name>
</gene>
<feature type="domain" description="CzcB-like C-terminal circularly permuted SH3-like" evidence="4">
    <location>
        <begin position="239"/>
        <end position="300"/>
    </location>
</feature>
<sequence length="312" mass="33642">MNSKQEHDRSCGIKALVAALLFLACLLLGGVTTASDEDHHEEEIKVVELSEVALANADLGAALAGPGEVDQQVTLYGKLLPEPTSVSHIRARYPGVVSEVKVHIGDTVKKDQLLASIHSNESMREYQLRAPFTGMVIAKHAGPGEFVSDQVLFQVADYSQLWAELQVFPARVRQINAGQTVVIVAAGESFSGEVRSLVPAGNGLPYARARVLVENSGGRWTPGIFVEGRVQLESGPAALAVDNRALQELDGDIVIFVQTSPRRFEARTLQLGERGRGFSEVRSGVNPGERYVVENSYLLKAELEKSAAGHGH</sequence>
<feature type="domain" description="CusB-like beta-barrel" evidence="2">
    <location>
        <begin position="160"/>
        <end position="231"/>
    </location>
</feature>
<organism evidence="5 6">
    <name type="scientific">Microbulbifer harenosus</name>
    <dbReference type="NCBI Taxonomy" id="2576840"/>
    <lineage>
        <taxon>Bacteria</taxon>
        <taxon>Pseudomonadati</taxon>
        <taxon>Pseudomonadota</taxon>
        <taxon>Gammaproteobacteria</taxon>
        <taxon>Cellvibrionales</taxon>
        <taxon>Microbulbiferaceae</taxon>
        <taxon>Microbulbifer</taxon>
    </lineage>
</organism>
<evidence type="ECO:0000256" key="1">
    <source>
        <dbReference type="ARBA" id="ARBA00022448"/>
    </source>
</evidence>
<dbReference type="InterPro" id="IPR058649">
    <property type="entry name" value="CzcB_C"/>
</dbReference>